<feature type="compositionally biased region" description="Low complexity" evidence="1">
    <location>
        <begin position="172"/>
        <end position="184"/>
    </location>
</feature>
<dbReference type="InterPro" id="IPR025430">
    <property type="entry name" value="DUF4167"/>
</dbReference>
<dbReference type="Pfam" id="PF13763">
    <property type="entry name" value="DUF4167"/>
    <property type="match status" value="1"/>
</dbReference>
<dbReference type="Proteomes" id="UP000298579">
    <property type="component" value="Chromosome linear"/>
</dbReference>
<feature type="compositionally biased region" description="Basic residues" evidence="1">
    <location>
        <begin position="220"/>
        <end position="234"/>
    </location>
</feature>
<feature type="compositionally biased region" description="Basic and acidic residues" evidence="1">
    <location>
        <begin position="135"/>
        <end position="171"/>
    </location>
</feature>
<organism evidence="3 4">
    <name type="scientific">Agrobacterium tumefaciens</name>
    <dbReference type="NCBI Taxonomy" id="358"/>
    <lineage>
        <taxon>Bacteria</taxon>
        <taxon>Pseudomonadati</taxon>
        <taxon>Pseudomonadota</taxon>
        <taxon>Alphaproteobacteria</taxon>
        <taxon>Hyphomicrobiales</taxon>
        <taxon>Rhizobiaceae</taxon>
        <taxon>Rhizobium/Agrobacterium group</taxon>
        <taxon>Agrobacterium</taxon>
        <taxon>Agrobacterium tumefaciens complex</taxon>
    </lineage>
</organism>
<feature type="compositionally biased region" description="Low complexity" evidence="1">
    <location>
        <begin position="14"/>
        <end position="34"/>
    </location>
</feature>
<dbReference type="EMBL" id="CP039898">
    <property type="protein sequence ID" value="QCL81649.1"/>
    <property type="molecule type" value="Genomic_DNA"/>
</dbReference>
<evidence type="ECO:0000259" key="2">
    <source>
        <dbReference type="Pfam" id="PF13763"/>
    </source>
</evidence>
<reference evidence="3 4" key="1">
    <citation type="submission" date="2019-04" db="EMBL/GenBank/DDBJ databases">
        <title>Complete genome sequence of Agrobacterium tumefaciens CFBP5877.</title>
        <authorList>
            <person name="Huang Y.-Y."/>
            <person name="Chiang H.-Y."/>
            <person name="Chou L."/>
            <person name="Lai E.-M."/>
            <person name="Kuo C.-H."/>
        </authorList>
    </citation>
    <scope>NUCLEOTIDE SEQUENCE [LARGE SCALE GENOMIC DNA]</scope>
    <source>
        <strain evidence="3 4">CFBP5877</strain>
    </source>
</reference>
<gene>
    <name evidence="3" type="ORF">CFBP5877_21350</name>
</gene>
<evidence type="ECO:0000256" key="1">
    <source>
        <dbReference type="SAM" id="MobiDB-lite"/>
    </source>
</evidence>
<proteinExistence type="predicted"/>
<dbReference type="AlphaFoldDB" id="A0AAE6EGR4"/>
<feature type="domain" description="DUF4167" evidence="2">
    <location>
        <begin position="20"/>
        <end position="96"/>
    </location>
</feature>
<feature type="region of interest" description="Disordered" evidence="1">
    <location>
        <begin position="1"/>
        <end position="47"/>
    </location>
</feature>
<name>A0AAE6EGR4_AGRTU</name>
<protein>
    <submittedName>
        <fullName evidence="3">DUF4167 domain-containing protein</fullName>
    </submittedName>
</protein>
<sequence>MRPGQQNKRGRGRGSNNNNNGGGNNNNFNRKGGNPLTRTYDSSGPDVKIRGTAQHIAEKYTALARDAQSSGDRVIAENYLQHAEHYNRIIASAQAQMQERFQRDDRGEFNAADGDEMDMNDGDDNFVAPQQQAEQVERAQQPERQERTERNEPRQERRERPDRRERQERQPRQPQVAAEQQPPVYDASQAPQPVIEGTPMEVAVEEEQQQAEAPAERTPKTRRATGPRPRRPRRTAAAEGAEGEDAPAGDDAAATTLENAAE</sequence>
<evidence type="ECO:0000313" key="4">
    <source>
        <dbReference type="Proteomes" id="UP000298579"/>
    </source>
</evidence>
<feature type="region of interest" description="Disordered" evidence="1">
    <location>
        <begin position="96"/>
        <end position="262"/>
    </location>
</feature>
<feature type="compositionally biased region" description="Acidic residues" evidence="1">
    <location>
        <begin position="113"/>
        <end position="124"/>
    </location>
</feature>
<dbReference type="RefSeq" id="WP_080828240.1">
    <property type="nucleotide sequence ID" value="NZ_CP039889.1"/>
</dbReference>
<accession>A0AAE6EGR4</accession>
<evidence type="ECO:0000313" key="3">
    <source>
        <dbReference type="EMBL" id="QCL81649.1"/>
    </source>
</evidence>